<reference evidence="1 2" key="1">
    <citation type="journal article" date="2021" name="Hortic Res">
        <title>High-quality reference genome and annotation aids understanding of berry development for evergreen blueberry (Vaccinium darrowii).</title>
        <authorList>
            <person name="Yu J."/>
            <person name="Hulse-Kemp A.M."/>
            <person name="Babiker E."/>
            <person name="Staton M."/>
        </authorList>
    </citation>
    <scope>NUCLEOTIDE SEQUENCE [LARGE SCALE GENOMIC DNA]</scope>
    <source>
        <strain evidence="2">cv. NJ 8807/NJ 8810</strain>
        <tissue evidence="1">Young leaf</tissue>
    </source>
</reference>
<organism evidence="1 2">
    <name type="scientific">Vaccinium darrowii</name>
    <dbReference type="NCBI Taxonomy" id="229202"/>
    <lineage>
        <taxon>Eukaryota</taxon>
        <taxon>Viridiplantae</taxon>
        <taxon>Streptophyta</taxon>
        <taxon>Embryophyta</taxon>
        <taxon>Tracheophyta</taxon>
        <taxon>Spermatophyta</taxon>
        <taxon>Magnoliopsida</taxon>
        <taxon>eudicotyledons</taxon>
        <taxon>Gunneridae</taxon>
        <taxon>Pentapetalae</taxon>
        <taxon>asterids</taxon>
        <taxon>Ericales</taxon>
        <taxon>Ericaceae</taxon>
        <taxon>Vaccinioideae</taxon>
        <taxon>Vaccinieae</taxon>
        <taxon>Vaccinium</taxon>
    </lineage>
</organism>
<accession>A0ACB7YUA9</accession>
<protein>
    <submittedName>
        <fullName evidence="1">Uncharacterized protein</fullName>
    </submittedName>
</protein>
<comment type="caution">
    <text evidence="1">The sequence shown here is derived from an EMBL/GenBank/DDBJ whole genome shotgun (WGS) entry which is preliminary data.</text>
</comment>
<keyword evidence="2" id="KW-1185">Reference proteome</keyword>
<dbReference type="EMBL" id="CM037153">
    <property type="protein sequence ID" value="KAH7857180.1"/>
    <property type="molecule type" value="Genomic_DNA"/>
</dbReference>
<dbReference type="Proteomes" id="UP000828048">
    <property type="component" value="Chromosome 3"/>
</dbReference>
<sequence length="618" mass="69233">MRIEKLVARATHLLKQGPTGFTWVPHENKGKGIWEVGYMTRVFSFSSAPFQCETSRAMAEPCDLQIHVNSQHIFSVNEEIISKFSAKLRRIIKREKRRTQIRNSGIEIVDFPGGPDGFELVSRYCYNNGKIPITASNVALLHCCALFLGMNEKSGVSPNLFDKTEDFLGGMFYWTWNDIISCLKSCESFFSYAESSPSNLIQKLMNSLLAKIAQNSDINLITSSSSSSSSPDTPASGITAPNSSKKTWWFNDLTSLPPQIIENFVKTLGGYGSDNNSLVLTRFLLHYLKSSTVKKTQKKSSNSGDGYFGNIADTAVHGVILMGKSSFSCRGLFSVLRVVSGFGLSRESRYGVERLIGGVLDEATVDDLLVSCCGGGGGVYDVNLVVRLIWFFVNNNNNENKAEVKRKMKMKKVGRLIDKYLREIAPDHNLKIAKFVGVAESLPDFARDCFDGVYRAIDIYLQSHPALSLEERSRICRCLNYEKLSLAACKDLAKNPGIPPRIAVQALASQHPLIITNLLPTKPEFNQNNYETTTIVTPPFIRNYTQMVMYEGVNSSCPEEEGNNQEEDMRLNLQRMQWRVVELERECREMKGKMSRIVKNATAPPHVSYNYKGLPRLC</sequence>
<evidence type="ECO:0000313" key="2">
    <source>
        <dbReference type="Proteomes" id="UP000828048"/>
    </source>
</evidence>
<proteinExistence type="predicted"/>
<name>A0ACB7YUA9_9ERIC</name>
<gene>
    <name evidence="1" type="ORF">Vadar_009892</name>
</gene>
<evidence type="ECO:0000313" key="1">
    <source>
        <dbReference type="EMBL" id="KAH7857180.1"/>
    </source>
</evidence>